<evidence type="ECO:0000256" key="5">
    <source>
        <dbReference type="ARBA" id="ARBA00022960"/>
    </source>
</evidence>
<dbReference type="Pfam" id="PF02875">
    <property type="entry name" value="Mur_ligase_C"/>
    <property type="match status" value="1"/>
</dbReference>
<dbReference type="PANTHER" id="PTHR43445:SF3">
    <property type="entry name" value="UDP-N-ACETYLMURAMATE--L-ALANINE LIGASE"/>
    <property type="match status" value="1"/>
</dbReference>
<dbReference type="Gene3D" id="3.40.50.720">
    <property type="entry name" value="NAD(P)-binding Rossmann-like Domain"/>
    <property type="match status" value="1"/>
</dbReference>
<dbReference type="InterPro" id="IPR036565">
    <property type="entry name" value="Mur-like_cat_sf"/>
</dbReference>
<keyword evidence="8" id="KW-0961">Cell wall biogenesis/degradation</keyword>
<evidence type="ECO:0000256" key="9">
    <source>
        <dbReference type="SAM" id="Phobius"/>
    </source>
</evidence>
<evidence type="ECO:0000313" key="13">
    <source>
        <dbReference type="EMBL" id="OGI59779.1"/>
    </source>
</evidence>
<dbReference type="InterPro" id="IPR013221">
    <property type="entry name" value="Mur_ligase_cen"/>
</dbReference>
<keyword evidence="9" id="KW-0472">Membrane</keyword>
<feature type="domain" description="Mur ligase central" evidence="12">
    <location>
        <begin position="114"/>
        <end position="212"/>
    </location>
</feature>
<dbReference type="InterPro" id="IPR050061">
    <property type="entry name" value="MurCDEF_pg_biosynth"/>
</dbReference>
<dbReference type="STRING" id="1801732.A2814_00310"/>
<dbReference type="Pfam" id="PF01225">
    <property type="entry name" value="Mur_ligase"/>
    <property type="match status" value="1"/>
</dbReference>
<evidence type="ECO:0000256" key="3">
    <source>
        <dbReference type="ARBA" id="ARBA00022741"/>
    </source>
</evidence>
<dbReference type="SUPFAM" id="SSF51984">
    <property type="entry name" value="MurCD N-terminal domain"/>
    <property type="match status" value="1"/>
</dbReference>
<dbReference type="GO" id="GO:0071555">
    <property type="term" value="P:cell wall organization"/>
    <property type="evidence" value="ECO:0007669"/>
    <property type="project" value="UniProtKB-KW"/>
</dbReference>
<dbReference type="GO" id="GO:0005524">
    <property type="term" value="F:ATP binding"/>
    <property type="evidence" value="ECO:0007669"/>
    <property type="project" value="UniProtKB-KW"/>
</dbReference>
<dbReference type="InterPro" id="IPR004101">
    <property type="entry name" value="Mur_ligase_C"/>
</dbReference>
<keyword evidence="6" id="KW-0573">Peptidoglycan synthesis</keyword>
<proteinExistence type="predicted"/>
<evidence type="ECO:0000259" key="10">
    <source>
        <dbReference type="Pfam" id="PF01225"/>
    </source>
</evidence>
<evidence type="ECO:0000256" key="8">
    <source>
        <dbReference type="ARBA" id="ARBA00023316"/>
    </source>
</evidence>
<dbReference type="SUPFAM" id="SSF53623">
    <property type="entry name" value="MurD-like peptide ligases, catalytic domain"/>
    <property type="match status" value="1"/>
</dbReference>
<evidence type="ECO:0008006" key="15">
    <source>
        <dbReference type="Google" id="ProtNLM"/>
    </source>
</evidence>
<keyword evidence="5" id="KW-0133">Cell shape</keyword>
<keyword evidence="7" id="KW-0131">Cell cycle</keyword>
<evidence type="ECO:0000256" key="1">
    <source>
        <dbReference type="ARBA" id="ARBA00022598"/>
    </source>
</evidence>
<dbReference type="Proteomes" id="UP000177869">
    <property type="component" value="Unassembled WGS sequence"/>
</dbReference>
<organism evidence="13 14">
    <name type="scientific">Candidatus Nomurabacteria bacterium RIFCSPHIGHO2_01_FULL_38_19</name>
    <dbReference type="NCBI Taxonomy" id="1801732"/>
    <lineage>
        <taxon>Bacteria</taxon>
        <taxon>Candidatus Nomuraibacteriota</taxon>
    </lineage>
</organism>
<protein>
    <recommendedName>
        <fullName evidence="15">UDP-N-acetylmuramate--L-alanine ligase</fullName>
    </recommendedName>
</protein>
<evidence type="ECO:0000256" key="2">
    <source>
        <dbReference type="ARBA" id="ARBA00022618"/>
    </source>
</evidence>
<dbReference type="GO" id="GO:0009252">
    <property type="term" value="P:peptidoglycan biosynthetic process"/>
    <property type="evidence" value="ECO:0007669"/>
    <property type="project" value="UniProtKB-KW"/>
</dbReference>
<keyword evidence="1" id="KW-0436">Ligase</keyword>
<evidence type="ECO:0000256" key="6">
    <source>
        <dbReference type="ARBA" id="ARBA00022984"/>
    </source>
</evidence>
<accession>A0A1F6UQZ6</accession>
<reference evidence="13 14" key="1">
    <citation type="journal article" date="2016" name="Nat. Commun.">
        <title>Thousands of microbial genomes shed light on interconnected biogeochemical processes in an aquifer system.</title>
        <authorList>
            <person name="Anantharaman K."/>
            <person name="Brown C.T."/>
            <person name="Hug L.A."/>
            <person name="Sharon I."/>
            <person name="Castelle C.J."/>
            <person name="Probst A.J."/>
            <person name="Thomas B.C."/>
            <person name="Singh A."/>
            <person name="Wilkins M.J."/>
            <person name="Karaoz U."/>
            <person name="Brodie E.L."/>
            <person name="Williams K.H."/>
            <person name="Hubbard S.S."/>
            <person name="Banfield J.F."/>
        </authorList>
    </citation>
    <scope>NUCLEOTIDE SEQUENCE [LARGE SCALE GENOMIC DNA]</scope>
</reference>
<evidence type="ECO:0000256" key="7">
    <source>
        <dbReference type="ARBA" id="ARBA00023306"/>
    </source>
</evidence>
<comment type="caution">
    <text evidence="13">The sequence shown here is derived from an EMBL/GenBank/DDBJ whole genome shotgun (WGS) entry which is preliminary data.</text>
</comment>
<dbReference type="AlphaFoldDB" id="A0A1F6UQZ6"/>
<evidence type="ECO:0000256" key="4">
    <source>
        <dbReference type="ARBA" id="ARBA00022840"/>
    </source>
</evidence>
<keyword evidence="3" id="KW-0547">Nucleotide-binding</keyword>
<keyword evidence="9" id="KW-1133">Transmembrane helix</keyword>
<dbReference type="PANTHER" id="PTHR43445">
    <property type="entry name" value="UDP-N-ACETYLMURAMATE--L-ALANINE LIGASE-RELATED"/>
    <property type="match status" value="1"/>
</dbReference>
<dbReference type="Gene3D" id="3.40.1190.10">
    <property type="entry name" value="Mur-like, catalytic domain"/>
    <property type="match status" value="2"/>
</dbReference>
<sequence length="414" mass="46148">MSIDLSKIKKVFFIGIGGIGISALAQMFMRRGVEVSGVNDEEGKTLDVLRSAGIKVEMLSDYKKLPEADLYVYSDAWLYRGPEIIERARATGRPTLSYFETLGEIGKNYKVIAISGTHGKTTTTAMVADVMIEAGLDPTVLVGSFVKKFNSNFRQGNSEYLVVEADEFNRHMLLFHPFIGVVTNIEADHLDCYKDLADIKSAFGTFISQSEHKILDYKKYLEKVPKLSVPGAHNRMNAAASLAVAAVLGIKEEIAQKALSQFAGTWRRLEKRGKTSERTIIYDDYAHHPTEIQASLQALRELYPSGSKKLTVLFQPHLYSRTKALFNDFAKSFKGADKVFLLPIYFAREDKDESISSEKLAEAILLEGEDVQAFASFELAENHIKGLKFGQNDVFVTMGAGEAYRVADQIFKFS</sequence>
<evidence type="ECO:0000259" key="12">
    <source>
        <dbReference type="Pfam" id="PF08245"/>
    </source>
</evidence>
<feature type="domain" description="Mur ligase N-terminal catalytic" evidence="10">
    <location>
        <begin position="12"/>
        <end position="109"/>
    </location>
</feature>
<dbReference type="InterPro" id="IPR036615">
    <property type="entry name" value="Mur_ligase_C_dom_sf"/>
</dbReference>
<dbReference type="GO" id="GO:0008360">
    <property type="term" value="P:regulation of cell shape"/>
    <property type="evidence" value="ECO:0007669"/>
    <property type="project" value="UniProtKB-KW"/>
</dbReference>
<evidence type="ECO:0000313" key="14">
    <source>
        <dbReference type="Proteomes" id="UP000177869"/>
    </source>
</evidence>
<keyword evidence="9" id="KW-0812">Transmembrane</keyword>
<dbReference type="Pfam" id="PF08245">
    <property type="entry name" value="Mur_ligase_M"/>
    <property type="match status" value="1"/>
</dbReference>
<dbReference type="GO" id="GO:0016881">
    <property type="term" value="F:acid-amino acid ligase activity"/>
    <property type="evidence" value="ECO:0007669"/>
    <property type="project" value="InterPro"/>
</dbReference>
<dbReference type="InterPro" id="IPR000713">
    <property type="entry name" value="Mur_ligase_N"/>
</dbReference>
<keyword evidence="2" id="KW-0132">Cell division</keyword>
<feature type="domain" description="Mur ligase C-terminal" evidence="11">
    <location>
        <begin position="267"/>
        <end position="401"/>
    </location>
</feature>
<dbReference type="SUPFAM" id="SSF53244">
    <property type="entry name" value="MurD-like peptide ligases, peptide-binding domain"/>
    <property type="match status" value="1"/>
</dbReference>
<dbReference type="Gene3D" id="3.90.190.20">
    <property type="entry name" value="Mur ligase, C-terminal domain"/>
    <property type="match status" value="1"/>
</dbReference>
<evidence type="ECO:0000259" key="11">
    <source>
        <dbReference type="Pfam" id="PF02875"/>
    </source>
</evidence>
<keyword evidence="4" id="KW-0067">ATP-binding</keyword>
<dbReference type="GO" id="GO:0051301">
    <property type="term" value="P:cell division"/>
    <property type="evidence" value="ECO:0007669"/>
    <property type="project" value="UniProtKB-KW"/>
</dbReference>
<feature type="transmembrane region" description="Helical" evidence="9">
    <location>
        <begin position="12"/>
        <end position="29"/>
    </location>
</feature>
<dbReference type="EMBL" id="MFTI01000025">
    <property type="protein sequence ID" value="OGI59779.1"/>
    <property type="molecule type" value="Genomic_DNA"/>
</dbReference>
<gene>
    <name evidence="13" type="ORF">A2814_00310</name>
</gene>
<name>A0A1F6UQZ6_9BACT</name>